<dbReference type="SMART" id="SM00983">
    <property type="entry name" value="TPK_B1_binding"/>
    <property type="match status" value="1"/>
</dbReference>
<dbReference type="Pfam" id="PF04263">
    <property type="entry name" value="TPK_catalytic"/>
    <property type="match status" value="1"/>
</dbReference>
<dbReference type="EC" id="2.7.6.2" evidence="5"/>
<dbReference type="PANTHER" id="PTHR41299:SF1">
    <property type="entry name" value="THIAMINE PYROPHOSPHOKINASE"/>
    <property type="match status" value="1"/>
</dbReference>
<dbReference type="GO" id="GO:0005524">
    <property type="term" value="F:ATP binding"/>
    <property type="evidence" value="ECO:0007669"/>
    <property type="project" value="UniProtKB-KW"/>
</dbReference>
<dbReference type="Proteomes" id="UP000503088">
    <property type="component" value="Chromosome"/>
</dbReference>
<evidence type="ECO:0000256" key="5">
    <source>
        <dbReference type="NCBIfam" id="TIGR01378"/>
    </source>
</evidence>
<gene>
    <name evidence="7" type="ORF">GXN76_09390</name>
</gene>
<dbReference type="AlphaFoldDB" id="A0A7D3XS02"/>
<evidence type="ECO:0000256" key="2">
    <source>
        <dbReference type="ARBA" id="ARBA00022741"/>
    </source>
</evidence>
<dbReference type="InterPro" id="IPR006282">
    <property type="entry name" value="Thi_PPkinase"/>
</dbReference>
<dbReference type="GO" id="GO:0030975">
    <property type="term" value="F:thiamine binding"/>
    <property type="evidence" value="ECO:0007669"/>
    <property type="project" value="InterPro"/>
</dbReference>
<dbReference type="Gene3D" id="3.40.50.10240">
    <property type="entry name" value="Thiamin pyrophosphokinase, catalytic domain"/>
    <property type="match status" value="1"/>
</dbReference>
<evidence type="ECO:0000313" key="8">
    <source>
        <dbReference type="Proteomes" id="UP000503088"/>
    </source>
</evidence>
<dbReference type="Pfam" id="PF04265">
    <property type="entry name" value="TPK_B1_binding"/>
    <property type="match status" value="1"/>
</dbReference>
<organism evidence="7 8">
    <name type="scientific">Kroppenstedtia pulmonis</name>
    <dbReference type="NCBI Taxonomy" id="1380685"/>
    <lineage>
        <taxon>Bacteria</taxon>
        <taxon>Bacillati</taxon>
        <taxon>Bacillota</taxon>
        <taxon>Bacilli</taxon>
        <taxon>Bacillales</taxon>
        <taxon>Thermoactinomycetaceae</taxon>
        <taxon>Kroppenstedtia</taxon>
    </lineage>
</organism>
<dbReference type="EMBL" id="CP048104">
    <property type="protein sequence ID" value="QKG84668.1"/>
    <property type="molecule type" value="Genomic_DNA"/>
</dbReference>
<dbReference type="PANTHER" id="PTHR41299">
    <property type="entry name" value="THIAMINE PYROPHOSPHOKINASE"/>
    <property type="match status" value="1"/>
</dbReference>
<dbReference type="GO" id="GO:0006772">
    <property type="term" value="P:thiamine metabolic process"/>
    <property type="evidence" value="ECO:0007669"/>
    <property type="project" value="UniProtKB-UniRule"/>
</dbReference>
<dbReference type="InterPro" id="IPR007373">
    <property type="entry name" value="Thiamin_PyroPKinase_B1-bd"/>
</dbReference>
<sequence length="220" mass="23985">MKKNRIVVVAGGEISPSDLKQLTQWDRIFGVDGGILTLLKHGLTPDCAVGDFDTAGPDTLSFLKSREIPVENLPVAKDMTDTQFALEKALHEQPKEILILGALGGARFDHALANLFLLEKAAAAGVPCTLLHRNNRIRLLTGGEGEMVLQSRGYQYISLLALTERVEGVTLTGFRYPLQNAVLTRSNPLGISNELLTKAARIQIQSGKLLIMESRDEPSQ</sequence>
<dbReference type="SUPFAM" id="SSF63999">
    <property type="entry name" value="Thiamin pyrophosphokinase, catalytic domain"/>
    <property type="match status" value="1"/>
</dbReference>
<evidence type="ECO:0000256" key="1">
    <source>
        <dbReference type="ARBA" id="ARBA00022679"/>
    </source>
</evidence>
<feature type="domain" description="Thiamin pyrophosphokinase thiamin-binding" evidence="6">
    <location>
        <begin position="145"/>
        <end position="210"/>
    </location>
</feature>
<dbReference type="RefSeq" id="WP_173222596.1">
    <property type="nucleotide sequence ID" value="NZ_CP048104.1"/>
</dbReference>
<accession>A0A7D3XS02</accession>
<dbReference type="InterPro" id="IPR007371">
    <property type="entry name" value="TPK_catalytic"/>
</dbReference>
<dbReference type="InterPro" id="IPR036759">
    <property type="entry name" value="TPK_catalytic_sf"/>
</dbReference>
<dbReference type="GO" id="GO:0016301">
    <property type="term" value="F:kinase activity"/>
    <property type="evidence" value="ECO:0007669"/>
    <property type="project" value="UniProtKB-KW"/>
</dbReference>
<dbReference type="InterPro" id="IPR036371">
    <property type="entry name" value="TPK_B1-bd_sf"/>
</dbReference>
<dbReference type="KEGG" id="kpul:GXN76_09390"/>
<dbReference type="NCBIfam" id="TIGR01378">
    <property type="entry name" value="thi_PPkinase"/>
    <property type="match status" value="1"/>
</dbReference>
<protein>
    <recommendedName>
        <fullName evidence="5">Thiamine diphosphokinase</fullName>
        <ecNumber evidence="5">2.7.6.2</ecNumber>
    </recommendedName>
</protein>
<dbReference type="SUPFAM" id="SSF63862">
    <property type="entry name" value="Thiamin pyrophosphokinase, substrate-binding domain"/>
    <property type="match status" value="1"/>
</dbReference>
<name>A0A7D3XS02_9BACL</name>
<evidence type="ECO:0000259" key="6">
    <source>
        <dbReference type="SMART" id="SM00983"/>
    </source>
</evidence>
<reference evidence="7 8" key="1">
    <citation type="submission" date="2020-01" db="EMBL/GenBank/DDBJ databases">
        <authorList>
            <person name="Gulvik C.A."/>
            <person name="Batra D.G."/>
        </authorList>
    </citation>
    <scope>NUCLEOTIDE SEQUENCE [LARGE SCALE GENOMIC DNA]</scope>
    <source>
        <strain evidence="7 8">W9323</strain>
    </source>
</reference>
<keyword evidence="8" id="KW-1185">Reference proteome</keyword>
<dbReference type="GO" id="GO:0009229">
    <property type="term" value="P:thiamine diphosphate biosynthetic process"/>
    <property type="evidence" value="ECO:0007669"/>
    <property type="project" value="InterPro"/>
</dbReference>
<keyword evidence="1 7" id="KW-0808">Transferase</keyword>
<keyword evidence="3 7" id="KW-0418">Kinase</keyword>
<evidence type="ECO:0000256" key="4">
    <source>
        <dbReference type="ARBA" id="ARBA00022840"/>
    </source>
</evidence>
<keyword evidence="2" id="KW-0547">Nucleotide-binding</keyword>
<proteinExistence type="predicted"/>
<dbReference type="InterPro" id="IPR053149">
    <property type="entry name" value="TPK"/>
</dbReference>
<keyword evidence="4" id="KW-0067">ATP-binding</keyword>
<dbReference type="GO" id="GO:0004788">
    <property type="term" value="F:thiamine diphosphokinase activity"/>
    <property type="evidence" value="ECO:0007669"/>
    <property type="project" value="UniProtKB-UniRule"/>
</dbReference>
<dbReference type="CDD" id="cd07995">
    <property type="entry name" value="TPK"/>
    <property type="match status" value="1"/>
</dbReference>
<evidence type="ECO:0000313" key="7">
    <source>
        <dbReference type="EMBL" id="QKG84668.1"/>
    </source>
</evidence>
<evidence type="ECO:0000256" key="3">
    <source>
        <dbReference type="ARBA" id="ARBA00022777"/>
    </source>
</evidence>